<accession>A0A8J4TBS0</accession>
<dbReference type="InterPro" id="IPR002048">
    <property type="entry name" value="EF_hand_dom"/>
</dbReference>
<organism evidence="2 3">
    <name type="scientific">Paragonimus heterotremus</name>
    <dbReference type="NCBI Taxonomy" id="100268"/>
    <lineage>
        <taxon>Eukaryota</taxon>
        <taxon>Metazoa</taxon>
        <taxon>Spiralia</taxon>
        <taxon>Lophotrochozoa</taxon>
        <taxon>Platyhelminthes</taxon>
        <taxon>Trematoda</taxon>
        <taxon>Digenea</taxon>
        <taxon>Plagiorchiida</taxon>
        <taxon>Troglotremata</taxon>
        <taxon>Troglotrematidae</taxon>
        <taxon>Paragonimus</taxon>
    </lineage>
</organism>
<dbReference type="PROSITE" id="PS50222">
    <property type="entry name" value="EF_HAND_2"/>
    <property type="match status" value="1"/>
</dbReference>
<dbReference type="EMBL" id="LUCH01005460">
    <property type="protein sequence ID" value="KAF5398052.1"/>
    <property type="molecule type" value="Genomic_DNA"/>
</dbReference>
<dbReference type="Gene3D" id="1.10.238.10">
    <property type="entry name" value="EF-hand"/>
    <property type="match status" value="1"/>
</dbReference>
<keyword evidence="3" id="KW-1185">Reference proteome</keyword>
<dbReference type="GO" id="GO:0005509">
    <property type="term" value="F:calcium ion binding"/>
    <property type="evidence" value="ECO:0007669"/>
    <property type="project" value="InterPro"/>
</dbReference>
<proteinExistence type="predicted"/>
<gene>
    <name evidence="2" type="ORF">PHET_08233</name>
</gene>
<evidence type="ECO:0000313" key="2">
    <source>
        <dbReference type="EMBL" id="KAF5398052.1"/>
    </source>
</evidence>
<name>A0A8J4TBS0_9TREM</name>
<dbReference type="InterPro" id="IPR003961">
    <property type="entry name" value="FN3_dom"/>
</dbReference>
<dbReference type="InterPro" id="IPR036116">
    <property type="entry name" value="FN3_sf"/>
</dbReference>
<dbReference type="SMART" id="SM00060">
    <property type="entry name" value="FN3"/>
    <property type="match status" value="1"/>
</dbReference>
<dbReference type="Proteomes" id="UP000748531">
    <property type="component" value="Unassembled WGS sequence"/>
</dbReference>
<dbReference type="Pfam" id="PF13499">
    <property type="entry name" value="EF-hand_7"/>
    <property type="match status" value="1"/>
</dbReference>
<dbReference type="SUPFAM" id="SSF47473">
    <property type="entry name" value="EF-hand"/>
    <property type="match status" value="1"/>
</dbReference>
<feature type="domain" description="EF-hand" evidence="1">
    <location>
        <begin position="226"/>
        <end position="261"/>
    </location>
</feature>
<dbReference type="InterPro" id="IPR013783">
    <property type="entry name" value="Ig-like_fold"/>
</dbReference>
<dbReference type="SUPFAM" id="SSF49265">
    <property type="entry name" value="Fibronectin type III"/>
    <property type="match status" value="1"/>
</dbReference>
<dbReference type="CDD" id="cd00063">
    <property type="entry name" value="FN3"/>
    <property type="match status" value="1"/>
</dbReference>
<feature type="non-terminal residue" evidence="2">
    <location>
        <position position="1"/>
    </location>
</feature>
<protein>
    <recommendedName>
        <fullName evidence="1">EF-hand domain-containing protein</fullName>
    </recommendedName>
</protein>
<comment type="caution">
    <text evidence="2">The sequence shown here is derived from an EMBL/GenBank/DDBJ whole genome shotgun (WGS) entry which is preliminary data.</text>
</comment>
<dbReference type="AlphaFoldDB" id="A0A8J4TBS0"/>
<reference evidence="2" key="1">
    <citation type="submission" date="2019-05" db="EMBL/GenBank/DDBJ databases">
        <title>Annotation for the trematode Paragonimus heterotremus.</title>
        <authorList>
            <person name="Choi Y.-J."/>
        </authorList>
    </citation>
    <scope>NUCLEOTIDE SEQUENCE</scope>
    <source>
        <strain evidence="2">LC</strain>
    </source>
</reference>
<sequence length="332" mass="37457">PGLPSPPLNLKVKNLSKLNYRISWRRPVTTGRTTKTPTSSIGTQITDTKYRVVWAPRVDEPVSKEMYNDQAGFSPIMDLQKSDARIVGKNQTWLDLHDLKEDTFYIVRVQTLIIMENEDHERESSPATLYFITPKIHEANGKLGTVDLNTDLISFDIPVEKLKNIFLRDFRKTGCNVKQGYTHPPEHLLSAETSSPNYRGAGESWAHPQFISGQSSIMKVGELSEKEVAEIMKGFRMFDPKNTGYIEDRQLGNALRWLKLIPSEAQIQSFLEVLDPKKSGWISMELFLVAAAELCSLFASAVAATLGCRKWMLSESRHDTDKSVGPEVIEDV</sequence>
<dbReference type="Gene3D" id="2.60.40.10">
    <property type="entry name" value="Immunoglobulins"/>
    <property type="match status" value="1"/>
</dbReference>
<evidence type="ECO:0000259" key="1">
    <source>
        <dbReference type="PROSITE" id="PS50222"/>
    </source>
</evidence>
<dbReference type="InterPro" id="IPR011992">
    <property type="entry name" value="EF-hand-dom_pair"/>
</dbReference>
<evidence type="ECO:0000313" key="3">
    <source>
        <dbReference type="Proteomes" id="UP000748531"/>
    </source>
</evidence>
<dbReference type="OrthoDB" id="9985779at2759"/>